<comment type="caution">
    <text evidence="1">The sequence shown here is derived from an EMBL/GenBank/DDBJ whole genome shotgun (WGS) entry which is preliminary data.</text>
</comment>
<evidence type="ECO:0000313" key="2">
    <source>
        <dbReference type="Proteomes" id="UP001201873"/>
    </source>
</evidence>
<evidence type="ECO:0000313" key="1">
    <source>
        <dbReference type="EMBL" id="MCK9876845.1"/>
    </source>
</evidence>
<gene>
    <name evidence="1" type="ORF">MXD59_13820</name>
</gene>
<sequence length="86" mass="9407">MQRTLTLRLSDDDYEAVKRYAQADGVSMNTWVERLLDTEDMRRRCAAHAAWISENPAVIEAALAFGEANQQALADAGLPNVANSAA</sequence>
<dbReference type="EMBL" id="JALKFT010000012">
    <property type="protein sequence ID" value="MCK9876845.1"/>
    <property type="molecule type" value="Genomic_DNA"/>
</dbReference>
<dbReference type="InterPro" id="IPR010985">
    <property type="entry name" value="Ribbon_hlx_hlx"/>
</dbReference>
<dbReference type="Pfam" id="PF05534">
    <property type="entry name" value="HicB"/>
    <property type="match status" value="1"/>
</dbReference>
<dbReference type="InterPro" id="IPR008651">
    <property type="entry name" value="Uncharacterised_HicB"/>
</dbReference>
<keyword evidence="2" id="KW-1185">Reference proteome</keyword>
<name>A0ABT0JZ69_9ACTN</name>
<dbReference type="SUPFAM" id="SSF47598">
    <property type="entry name" value="Ribbon-helix-helix"/>
    <property type="match status" value="1"/>
</dbReference>
<reference evidence="1 2" key="1">
    <citation type="submission" date="2022-04" db="EMBL/GenBank/DDBJ databases">
        <title>Genome diversity in the genus Frankia.</title>
        <authorList>
            <person name="Carlos-Shanley C."/>
            <person name="Hahn D."/>
        </authorList>
    </citation>
    <scope>NUCLEOTIDE SEQUENCE [LARGE SCALE GENOMIC DNA]</scope>
    <source>
        <strain evidence="1 2">Ag45/Mut15</strain>
    </source>
</reference>
<dbReference type="RefSeq" id="WP_248814444.1">
    <property type="nucleotide sequence ID" value="NZ_JALKFT010000012.1"/>
</dbReference>
<dbReference type="Proteomes" id="UP001201873">
    <property type="component" value="Unassembled WGS sequence"/>
</dbReference>
<accession>A0ABT0JZ69</accession>
<proteinExistence type="predicted"/>
<protein>
    <submittedName>
        <fullName evidence="1">Type II toxin-antitoxin system HicB family antitoxin</fullName>
    </submittedName>
</protein>
<organism evidence="1 2">
    <name type="scientific">Frankia umida</name>
    <dbReference type="NCBI Taxonomy" id="573489"/>
    <lineage>
        <taxon>Bacteria</taxon>
        <taxon>Bacillati</taxon>
        <taxon>Actinomycetota</taxon>
        <taxon>Actinomycetes</taxon>
        <taxon>Frankiales</taxon>
        <taxon>Frankiaceae</taxon>
        <taxon>Frankia</taxon>
    </lineage>
</organism>